<dbReference type="Pfam" id="PF24391">
    <property type="entry name" value="HD-CE"/>
    <property type="match status" value="1"/>
</dbReference>
<name>A0ABT9BGF9_9BACT</name>
<protein>
    <recommendedName>
        <fullName evidence="1">HD-CE domain-containing protein</fullName>
    </recommendedName>
</protein>
<reference evidence="2" key="1">
    <citation type="submission" date="2023-07" db="EMBL/GenBank/DDBJ databases">
        <authorList>
            <person name="Kim M.K."/>
        </authorList>
    </citation>
    <scope>NUCLEOTIDE SEQUENCE</scope>
    <source>
        <strain evidence="2">ASUV-10-1</strain>
    </source>
</reference>
<proteinExistence type="predicted"/>
<evidence type="ECO:0000313" key="3">
    <source>
        <dbReference type="Proteomes" id="UP001176429"/>
    </source>
</evidence>
<keyword evidence="3" id="KW-1185">Reference proteome</keyword>
<gene>
    <name evidence="2" type="ORF">Q5H93_21600</name>
</gene>
<organism evidence="2 3">
    <name type="scientific">Hymenobacter aranciens</name>
    <dbReference type="NCBI Taxonomy" id="3063996"/>
    <lineage>
        <taxon>Bacteria</taxon>
        <taxon>Pseudomonadati</taxon>
        <taxon>Bacteroidota</taxon>
        <taxon>Cytophagia</taxon>
        <taxon>Cytophagales</taxon>
        <taxon>Hymenobacteraceae</taxon>
        <taxon>Hymenobacter</taxon>
    </lineage>
</organism>
<sequence>MAEALEKILKEKSKSEPEAFPNSSKGYYKRYASFSDYLNNEVHPFVNQAAMVLDIEKGLGFLTDHGPGHIQTVMRRAWDLLGHSSNVLSGYEVYMLLTAIHIHDAGHIRTGRKGHEKASRPLLNAQLGADSVENAFIYSIAEAHGGEVVPGDRDKLARLVPRPFASKKFNMPFLAALLRFADELADDYTRAARYVMGEGGIPHPSEVFHAYAFALKSVDVNLEAKEVQLSFYLSPDDATREFGKLESKVYLLDEILDRTFKMYHECLYCMRYFPAELQINAISVQIEFMGDSEVHQPINYRLKESGYPKLHAQHPSELCGKDLMIDGRVIDGITLKERIEKKIQEHV</sequence>
<accession>A0ABT9BGF9</accession>
<evidence type="ECO:0000259" key="1">
    <source>
        <dbReference type="Pfam" id="PF24391"/>
    </source>
</evidence>
<dbReference type="Proteomes" id="UP001176429">
    <property type="component" value="Unassembled WGS sequence"/>
</dbReference>
<dbReference type="Gene3D" id="1.10.3210.10">
    <property type="entry name" value="Hypothetical protein af1432"/>
    <property type="match status" value="1"/>
</dbReference>
<feature type="domain" description="HD-CE" evidence="1">
    <location>
        <begin position="62"/>
        <end position="257"/>
    </location>
</feature>
<dbReference type="EMBL" id="JAUQSY010000019">
    <property type="protein sequence ID" value="MDO7877355.1"/>
    <property type="molecule type" value="Genomic_DNA"/>
</dbReference>
<dbReference type="SUPFAM" id="SSF109604">
    <property type="entry name" value="HD-domain/PDEase-like"/>
    <property type="match status" value="1"/>
</dbReference>
<evidence type="ECO:0000313" key="2">
    <source>
        <dbReference type="EMBL" id="MDO7877355.1"/>
    </source>
</evidence>
<comment type="caution">
    <text evidence="2">The sequence shown here is derived from an EMBL/GenBank/DDBJ whole genome shotgun (WGS) entry which is preliminary data.</text>
</comment>
<dbReference type="RefSeq" id="WP_305008781.1">
    <property type="nucleotide sequence ID" value="NZ_JAUQSY010000019.1"/>
</dbReference>
<dbReference type="InterPro" id="IPR056471">
    <property type="entry name" value="HD-CE"/>
</dbReference>